<dbReference type="EMBL" id="BARS01015666">
    <property type="protein sequence ID" value="GAF93013.1"/>
    <property type="molecule type" value="Genomic_DNA"/>
</dbReference>
<reference evidence="1" key="1">
    <citation type="journal article" date="2014" name="Front. Microbiol.">
        <title>High frequency of phylogenetically diverse reductive dehalogenase-homologous genes in deep subseafloor sedimentary metagenomes.</title>
        <authorList>
            <person name="Kawai M."/>
            <person name="Futagami T."/>
            <person name="Toyoda A."/>
            <person name="Takaki Y."/>
            <person name="Nishi S."/>
            <person name="Hori S."/>
            <person name="Arai W."/>
            <person name="Tsubouchi T."/>
            <person name="Morono Y."/>
            <person name="Uchiyama I."/>
            <person name="Ito T."/>
            <person name="Fujiyama A."/>
            <person name="Inagaki F."/>
            <person name="Takami H."/>
        </authorList>
    </citation>
    <scope>NUCLEOTIDE SEQUENCE</scope>
    <source>
        <strain evidence="1">Expedition CK06-06</strain>
    </source>
</reference>
<sequence length="81" mass="9597">MNSQSISTMDIDEVDTIIMSLTREIVSMEQRVSKLHEQRIRMVSYKKTICNHNFISDKDRSFDDKYRFICSECGDTRRTIV</sequence>
<accession>X0THK9</accession>
<protein>
    <submittedName>
        <fullName evidence="1">Uncharacterized protein</fullName>
    </submittedName>
</protein>
<comment type="caution">
    <text evidence="1">The sequence shown here is derived from an EMBL/GenBank/DDBJ whole genome shotgun (WGS) entry which is preliminary data.</text>
</comment>
<gene>
    <name evidence="1" type="ORF">S01H1_25886</name>
</gene>
<name>X0THK9_9ZZZZ</name>
<evidence type="ECO:0000313" key="1">
    <source>
        <dbReference type="EMBL" id="GAF93013.1"/>
    </source>
</evidence>
<dbReference type="AlphaFoldDB" id="X0THK9"/>
<organism evidence="1">
    <name type="scientific">marine sediment metagenome</name>
    <dbReference type="NCBI Taxonomy" id="412755"/>
    <lineage>
        <taxon>unclassified sequences</taxon>
        <taxon>metagenomes</taxon>
        <taxon>ecological metagenomes</taxon>
    </lineage>
</organism>
<proteinExistence type="predicted"/>